<gene>
    <name evidence="3" type="ORF">RSPPHO_01673</name>
</gene>
<dbReference type="SUPFAM" id="SSF51182">
    <property type="entry name" value="RmlC-like cupins"/>
    <property type="match status" value="1"/>
</dbReference>
<organism evidence="3 4">
    <name type="scientific">Pararhodospirillum photometricum DSM 122</name>
    <dbReference type="NCBI Taxonomy" id="1150469"/>
    <lineage>
        <taxon>Bacteria</taxon>
        <taxon>Pseudomonadati</taxon>
        <taxon>Pseudomonadota</taxon>
        <taxon>Alphaproteobacteria</taxon>
        <taxon>Rhodospirillales</taxon>
        <taxon>Rhodospirillaceae</taxon>
        <taxon>Pararhodospirillum</taxon>
    </lineage>
</organism>
<evidence type="ECO:0000313" key="3">
    <source>
        <dbReference type="EMBL" id="CCG08299.1"/>
    </source>
</evidence>
<dbReference type="KEGG" id="rpm:RSPPHO_01673"/>
<dbReference type="InterPro" id="IPR014710">
    <property type="entry name" value="RmlC-like_jellyroll"/>
</dbReference>
<keyword evidence="4" id="KW-1185">Reference proteome</keyword>
<dbReference type="Pfam" id="PF07883">
    <property type="entry name" value="Cupin_2"/>
    <property type="match status" value="1"/>
</dbReference>
<dbReference type="eggNOG" id="COG1917">
    <property type="taxonomic scope" value="Bacteria"/>
</dbReference>
<proteinExistence type="predicted"/>
<reference evidence="3 4" key="1">
    <citation type="submission" date="2012-02" db="EMBL/GenBank/DDBJ databases">
        <title>Shotgun genome sequence of Phaeospirillum photometricum DSM 122.</title>
        <authorList>
            <person name="Duquesne K."/>
            <person name="Sturgis J."/>
        </authorList>
    </citation>
    <scope>NUCLEOTIDE SEQUENCE [LARGE SCALE GENOMIC DNA]</scope>
    <source>
        <strain evidence="4">DSM122</strain>
    </source>
</reference>
<dbReference type="STRING" id="1150469.RSPPHO_01673"/>
<dbReference type="HOGENOM" id="CLU_147397_0_1_5"/>
<dbReference type="EMBL" id="HE663493">
    <property type="protein sequence ID" value="CCG08299.1"/>
    <property type="molecule type" value="Genomic_DNA"/>
</dbReference>
<name>H6SJY4_PARPM</name>
<keyword evidence="1" id="KW-0732">Signal</keyword>
<protein>
    <recommendedName>
        <fullName evidence="2">Cupin type-2 domain-containing protein</fullName>
    </recommendedName>
</protein>
<feature type="signal peptide" evidence="1">
    <location>
        <begin position="1"/>
        <end position="18"/>
    </location>
</feature>
<dbReference type="Gene3D" id="2.60.120.10">
    <property type="entry name" value="Jelly Rolls"/>
    <property type="match status" value="1"/>
</dbReference>
<feature type="chain" id="PRO_5003606731" description="Cupin type-2 domain-containing protein" evidence="1">
    <location>
        <begin position="19"/>
        <end position="140"/>
    </location>
</feature>
<accession>H6SJY4</accession>
<dbReference type="PATRIC" id="fig|1150469.3.peg.1886"/>
<dbReference type="AlphaFoldDB" id="H6SJY4"/>
<feature type="domain" description="Cupin type-2" evidence="2">
    <location>
        <begin position="76"/>
        <end position="135"/>
    </location>
</feature>
<dbReference type="Proteomes" id="UP000033220">
    <property type="component" value="Chromosome DSM 122"/>
</dbReference>
<evidence type="ECO:0000256" key="1">
    <source>
        <dbReference type="SAM" id="SignalP"/>
    </source>
</evidence>
<dbReference type="InterPro" id="IPR013096">
    <property type="entry name" value="Cupin_2"/>
</dbReference>
<dbReference type="CDD" id="cd06981">
    <property type="entry name" value="cupin_reut_a1446"/>
    <property type="match status" value="1"/>
</dbReference>
<evidence type="ECO:0000259" key="2">
    <source>
        <dbReference type="Pfam" id="PF07883"/>
    </source>
</evidence>
<evidence type="ECO:0000313" key="4">
    <source>
        <dbReference type="Proteomes" id="UP000033220"/>
    </source>
</evidence>
<sequence length="140" mass="15159">MAWALVLPSCFVPAPCSAAPAAAARRICEDLMTRGNVFAALGADPTTEVFTPLLTGPHTRIERIVSLGQASPPGFWYDQDEAEWVVLLQGAAVLEVAESPEPLRLGPGDYVLLPAHQRHRVAWTDPDQPTVWVAVHVREG</sequence>
<dbReference type="InterPro" id="IPR011051">
    <property type="entry name" value="RmlC_Cupin_sf"/>
</dbReference>